<dbReference type="PANTHER" id="PTHR21180:SF32">
    <property type="entry name" value="ENDONUCLEASE_EXONUCLEASE_PHOSPHATASE FAMILY DOMAIN-CONTAINING PROTEIN 1"/>
    <property type="match status" value="1"/>
</dbReference>
<organism evidence="1 2">
    <name type="scientific">Azospirillum brasilense</name>
    <dbReference type="NCBI Taxonomy" id="192"/>
    <lineage>
        <taxon>Bacteria</taxon>
        <taxon>Pseudomonadati</taxon>
        <taxon>Pseudomonadota</taxon>
        <taxon>Alphaproteobacteria</taxon>
        <taxon>Rhodospirillales</taxon>
        <taxon>Azospirillaceae</taxon>
        <taxon>Azospirillum</taxon>
    </lineage>
</organism>
<dbReference type="AlphaFoldDB" id="A0A4D8R8L6"/>
<dbReference type="EMBL" id="CP032349">
    <property type="protein sequence ID" value="QCO19408.1"/>
    <property type="molecule type" value="Genomic_DNA"/>
</dbReference>
<dbReference type="Gene3D" id="1.10.150.280">
    <property type="entry name" value="AF1531-like domain"/>
    <property type="match status" value="1"/>
</dbReference>
<gene>
    <name evidence="1" type="ORF">D3869_29595</name>
</gene>
<geneLocation type="plasmid" evidence="1">
    <name>p3</name>
</geneLocation>
<keyword evidence="1" id="KW-0614">Plasmid</keyword>
<dbReference type="Pfam" id="PF12836">
    <property type="entry name" value="HHH_3"/>
    <property type="match status" value="1"/>
</dbReference>
<protein>
    <submittedName>
        <fullName evidence="1">Helix-hairpin-helix domain-containing protein</fullName>
    </submittedName>
</protein>
<dbReference type="Proteomes" id="UP000298693">
    <property type="component" value="Plasmid p3"/>
</dbReference>
<evidence type="ECO:0000313" key="1">
    <source>
        <dbReference type="EMBL" id="QCO19408.1"/>
    </source>
</evidence>
<dbReference type="InterPro" id="IPR051675">
    <property type="entry name" value="Endo/Exo/Phosphatase_dom_1"/>
</dbReference>
<name>A0A4D8R8L6_AZOBR</name>
<dbReference type="SUPFAM" id="SSF47781">
    <property type="entry name" value="RuvA domain 2-like"/>
    <property type="match status" value="1"/>
</dbReference>
<dbReference type="InterPro" id="IPR010994">
    <property type="entry name" value="RuvA_2-like"/>
</dbReference>
<dbReference type="PANTHER" id="PTHR21180">
    <property type="entry name" value="ENDONUCLEASE/EXONUCLEASE/PHOSPHATASE FAMILY DOMAIN-CONTAINING PROTEIN 1"/>
    <property type="match status" value="1"/>
</dbReference>
<dbReference type="GO" id="GO:0015628">
    <property type="term" value="P:protein secretion by the type II secretion system"/>
    <property type="evidence" value="ECO:0007669"/>
    <property type="project" value="TreeGrafter"/>
</dbReference>
<dbReference type="GO" id="GO:0015627">
    <property type="term" value="C:type II protein secretion system complex"/>
    <property type="evidence" value="ECO:0007669"/>
    <property type="project" value="TreeGrafter"/>
</dbReference>
<sequence>MGCEGAMNRTLKVDLNRASKEQLLSIPGIGEEQAAAIIDYRKTHGRFRRVEEIAVEEIALATTLPGVTIGDLLDRVEV</sequence>
<proteinExistence type="predicted"/>
<accession>A0A4D8R8L6</accession>
<reference evidence="1 2" key="1">
    <citation type="submission" date="2018-09" db="EMBL/GenBank/DDBJ databases">
        <title>Whole genome based analysis of evolution and adaptive divergence in Indian and Brazilian strains of Azospirillum brasilense.</title>
        <authorList>
            <person name="Singh C."/>
            <person name="Tripathi A.K."/>
        </authorList>
    </citation>
    <scope>NUCLEOTIDE SEQUENCE [LARGE SCALE GENOMIC DNA]</scope>
    <source>
        <strain evidence="1 2">MTCC4039</strain>
        <plasmid evidence="1 2">p3</plasmid>
    </source>
</reference>
<evidence type="ECO:0000313" key="2">
    <source>
        <dbReference type="Proteomes" id="UP000298693"/>
    </source>
</evidence>